<protein>
    <submittedName>
        <fullName evidence="1">Uncharacterized protein</fullName>
    </submittedName>
</protein>
<organism evidence="1 2">
    <name type="scientific">Dovyalis caffra</name>
    <dbReference type="NCBI Taxonomy" id="77055"/>
    <lineage>
        <taxon>Eukaryota</taxon>
        <taxon>Viridiplantae</taxon>
        <taxon>Streptophyta</taxon>
        <taxon>Embryophyta</taxon>
        <taxon>Tracheophyta</taxon>
        <taxon>Spermatophyta</taxon>
        <taxon>Magnoliopsida</taxon>
        <taxon>eudicotyledons</taxon>
        <taxon>Gunneridae</taxon>
        <taxon>Pentapetalae</taxon>
        <taxon>rosids</taxon>
        <taxon>fabids</taxon>
        <taxon>Malpighiales</taxon>
        <taxon>Salicaceae</taxon>
        <taxon>Flacourtieae</taxon>
        <taxon>Dovyalis</taxon>
    </lineage>
</organism>
<dbReference type="Proteomes" id="UP001314170">
    <property type="component" value="Unassembled WGS sequence"/>
</dbReference>
<gene>
    <name evidence="1" type="ORF">DCAF_LOCUS4750</name>
</gene>
<sequence>MQKLAPREDSEKCSVGLKNILFFGVECRRNHSFFNGERRDCSHPIRRSGCGSCTGERMGGKKIRQKNCVVCLDKGELKANTIASQRTFLHSLAGQSCISHFALGAMSLSNPFSLVAEEATTPISSA</sequence>
<comment type="caution">
    <text evidence="1">The sequence shown here is derived from an EMBL/GenBank/DDBJ whole genome shotgun (WGS) entry which is preliminary data.</text>
</comment>
<keyword evidence="2" id="KW-1185">Reference proteome</keyword>
<evidence type="ECO:0000313" key="2">
    <source>
        <dbReference type="Proteomes" id="UP001314170"/>
    </source>
</evidence>
<dbReference type="AlphaFoldDB" id="A0AAV1QZE6"/>
<evidence type="ECO:0000313" key="1">
    <source>
        <dbReference type="EMBL" id="CAK7327043.1"/>
    </source>
</evidence>
<accession>A0AAV1QZE6</accession>
<proteinExistence type="predicted"/>
<reference evidence="1 2" key="1">
    <citation type="submission" date="2024-01" db="EMBL/GenBank/DDBJ databases">
        <authorList>
            <person name="Waweru B."/>
        </authorList>
    </citation>
    <scope>NUCLEOTIDE SEQUENCE [LARGE SCALE GENOMIC DNA]</scope>
</reference>
<dbReference type="EMBL" id="CAWUPB010000851">
    <property type="protein sequence ID" value="CAK7327043.1"/>
    <property type="molecule type" value="Genomic_DNA"/>
</dbReference>
<name>A0AAV1QZE6_9ROSI</name>